<dbReference type="STRING" id="592010.GCWU000182_000751"/>
<dbReference type="GeneID" id="84816838"/>
<dbReference type="AlphaFoldDB" id="W1Q463"/>
<evidence type="ECO:0000313" key="2">
    <source>
        <dbReference type="Proteomes" id="UP000019050"/>
    </source>
</evidence>
<gene>
    <name evidence="1" type="ORF">GCWU000182_000751</name>
</gene>
<keyword evidence="2" id="KW-1185">Reference proteome</keyword>
<reference evidence="1" key="1">
    <citation type="submission" date="2013-06" db="EMBL/GenBank/DDBJ databases">
        <authorList>
            <person name="Weinstock G."/>
            <person name="Sodergren E."/>
            <person name="Clifton S."/>
            <person name="Fulton L."/>
            <person name="Fulton B."/>
            <person name="Courtney L."/>
            <person name="Fronick C."/>
            <person name="Harrison M."/>
            <person name="Strong C."/>
            <person name="Farmer C."/>
            <person name="Delahaunty K."/>
            <person name="Markovic C."/>
            <person name="Hall O."/>
            <person name="Minx P."/>
            <person name="Tomlinson C."/>
            <person name="Mitreva M."/>
            <person name="Nelson J."/>
            <person name="Hou S."/>
            <person name="Wollam A."/>
            <person name="Pepin K.H."/>
            <person name="Johnson M."/>
            <person name="Bhonagiri V."/>
            <person name="Nash W.E."/>
            <person name="Warren W."/>
            <person name="Chinwalla A."/>
            <person name="Mardis E.R."/>
            <person name="Wilson R.K."/>
        </authorList>
    </citation>
    <scope>NUCLEOTIDE SEQUENCE [LARGE SCALE GENOMIC DNA]</scope>
    <source>
        <strain evidence="1">ATCC 49176</strain>
    </source>
</reference>
<dbReference type="EMBL" id="ACIN03000004">
    <property type="protein sequence ID" value="ESK66017.1"/>
    <property type="molecule type" value="Genomic_DNA"/>
</dbReference>
<sequence length="197" mass="22857">MKNKLLAWFKVNKILIPFILLSLGVWIVFPLSLMPRPEQVEEDIPLVEIGRFDLETGDAILLYQKGDNLVAHFEQTVHHSDGNVRETKSTVFTKVFNRIPDNRINQTSAERIQSLYQEYLPKLAHFQKNNPGSKNLMPAFGLSQYEAVKQMTINGQKVEQVKTYTDSNGKEWYLWFYSNLPLKESDNLVELKPSEER</sequence>
<protein>
    <submittedName>
        <fullName evidence="1">Uncharacterized protein</fullName>
    </submittedName>
</protein>
<proteinExistence type="predicted"/>
<dbReference type="HOGENOM" id="CLU_1381494_0_0_9"/>
<evidence type="ECO:0000313" key="1">
    <source>
        <dbReference type="EMBL" id="ESK66017.1"/>
    </source>
</evidence>
<dbReference type="Proteomes" id="UP000019050">
    <property type="component" value="Unassembled WGS sequence"/>
</dbReference>
<comment type="caution">
    <text evidence="1">The sequence shown here is derived from an EMBL/GenBank/DDBJ whole genome shotgun (WGS) entry which is preliminary data.</text>
</comment>
<dbReference type="RefSeq" id="WP_023391402.1">
    <property type="nucleotide sequence ID" value="NZ_KI535340.1"/>
</dbReference>
<organism evidence="1 2">
    <name type="scientific">Abiotrophia defectiva ATCC 49176</name>
    <dbReference type="NCBI Taxonomy" id="592010"/>
    <lineage>
        <taxon>Bacteria</taxon>
        <taxon>Bacillati</taxon>
        <taxon>Bacillota</taxon>
        <taxon>Bacilli</taxon>
        <taxon>Lactobacillales</taxon>
        <taxon>Aerococcaceae</taxon>
        <taxon>Abiotrophia</taxon>
    </lineage>
</organism>
<dbReference type="OrthoDB" id="2348386at2"/>
<name>W1Q463_ABIDE</name>
<accession>W1Q463</accession>